<name>V6THQ6_GIAIN</name>
<evidence type="ECO:0000313" key="2">
    <source>
        <dbReference type="EMBL" id="ESU38523.1"/>
    </source>
</evidence>
<protein>
    <submittedName>
        <fullName evidence="2">Uncharacterized protein</fullName>
    </submittedName>
</protein>
<sequence>VPTPFLGVPPCLLVDCTISPEHDRMMRSPCASILELWYAFVDADGVLLCVVPGEKYGPLLMDRSALLWMVRHPARDRVMAHHSVQCVWLSDDVVCISLHRTAHLEVMLRFTAWLSCSADDTCLLEGVRHCQLLRQTPGRWPKPPLSGAGRISPPLSAKHPNSYFLSKDSHGSRVGPS</sequence>
<dbReference type="AlphaFoldDB" id="V6THQ6"/>
<feature type="non-terminal residue" evidence="2">
    <location>
        <position position="1"/>
    </location>
</feature>
<dbReference type="Proteomes" id="UP000018320">
    <property type="component" value="Unassembled WGS sequence"/>
</dbReference>
<evidence type="ECO:0000256" key="1">
    <source>
        <dbReference type="SAM" id="MobiDB-lite"/>
    </source>
</evidence>
<comment type="caution">
    <text evidence="2">The sequence shown here is derived from an EMBL/GenBank/DDBJ whole genome shotgun (WGS) entry which is preliminary data.</text>
</comment>
<evidence type="ECO:0000313" key="3">
    <source>
        <dbReference type="Proteomes" id="UP000018320"/>
    </source>
</evidence>
<accession>V6THQ6</accession>
<dbReference type="VEuPathDB" id="GiardiaDB:DHA2_152905"/>
<reference evidence="3" key="1">
    <citation type="submission" date="2012-02" db="EMBL/GenBank/DDBJ databases">
        <title>Genome sequencing of Giardia lamblia Genotypes A2 and B isolates (DH and GS) and comparative analysis with the genomes of Genotypes A1 and E (WB and Pig).</title>
        <authorList>
            <person name="Adam R."/>
            <person name="Dahlstrom E."/>
            <person name="Martens C."/>
            <person name="Bruno D."/>
            <person name="Barbian K."/>
            <person name="Porcella S.F."/>
            <person name="Nash T."/>
        </authorList>
    </citation>
    <scope>NUCLEOTIDE SEQUENCE</scope>
    <source>
        <strain evidence="3">DH</strain>
    </source>
</reference>
<feature type="region of interest" description="Disordered" evidence="1">
    <location>
        <begin position="141"/>
        <end position="177"/>
    </location>
</feature>
<organism evidence="2 3">
    <name type="scientific">Giardia intestinalis</name>
    <name type="common">Giardia lamblia</name>
    <dbReference type="NCBI Taxonomy" id="5741"/>
    <lineage>
        <taxon>Eukaryota</taxon>
        <taxon>Metamonada</taxon>
        <taxon>Diplomonadida</taxon>
        <taxon>Hexamitidae</taxon>
        <taxon>Giardiinae</taxon>
        <taxon>Giardia</taxon>
    </lineage>
</organism>
<gene>
    <name evidence="2" type="ORF">DHA2_152905</name>
</gene>
<dbReference type="EMBL" id="AHGT01000012">
    <property type="protein sequence ID" value="ESU38523.1"/>
    <property type="molecule type" value="Genomic_DNA"/>
</dbReference>
<proteinExistence type="predicted"/>
<reference evidence="2 3" key="2">
    <citation type="journal article" date="2013" name="Genome Biol. Evol.">
        <title>Genome sequencing of Giardia lamblia genotypes A2 and B isolates (DH and GS) and comparative analysis with the genomes of genotypes A1 and E (WB and Pig).</title>
        <authorList>
            <person name="Adam R.D."/>
            <person name="Dahlstrom E.W."/>
            <person name="Martens C.A."/>
            <person name="Bruno D.P."/>
            <person name="Barbian K.D."/>
            <person name="Ricklefs S.M."/>
            <person name="Hernandez M.M."/>
            <person name="Narla N.P."/>
            <person name="Patel R.B."/>
            <person name="Porcella S.F."/>
            <person name="Nash T.E."/>
        </authorList>
    </citation>
    <scope>NUCLEOTIDE SEQUENCE [LARGE SCALE GENOMIC DNA]</scope>
    <source>
        <strain evidence="2 3">DH</strain>
    </source>
</reference>